<gene>
    <name evidence="2" type="ORF">F1721_03600</name>
</gene>
<evidence type="ECO:0000256" key="1">
    <source>
        <dbReference type="SAM" id="MobiDB-lite"/>
    </source>
</evidence>
<dbReference type="EMBL" id="VWPH01000002">
    <property type="protein sequence ID" value="KAA5836931.1"/>
    <property type="molecule type" value="Genomic_DNA"/>
</dbReference>
<proteinExistence type="predicted"/>
<dbReference type="AlphaFoldDB" id="A0A5M7CB30"/>
<comment type="caution">
    <text evidence="2">The sequence shown here is derived from an EMBL/GenBank/DDBJ whole genome shotgun (WGS) entry which is preliminary data.</text>
</comment>
<dbReference type="Proteomes" id="UP000323946">
    <property type="component" value="Unassembled WGS sequence"/>
</dbReference>
<evidence type="ECO:0000313" key="2">
    <source>
        <dbReference type="EMBL" id="KAA5836931.1"/>
    </source>
</evidence>
<feature type="compositionally biased region" description="Basic and acidic residues" evidence="1">
    <location>
        <begin position="71"/>
        <end position="98"/>
    </location>
</feature>
<evidence type="ECO:0000313" key="3">
    <source>
        <dbReference type="Proteomes" id="UP000323946"/>
    </source>
</evidence>
<reference evidence="2 3" key="1">
    <citation type="submission" date="2019-09" db="EMBL/GenBank/DDBJ databases">
        <title>Draft genome sequence of the thermophilic Saccharopolyspora hirsuta VKM Ac-666T.</title>
        <authorList>
            <person name="Lobastova T.G."/>
            <person name="Fokina V."/>
            <person name="Bragin E.Y."/>
            <person name="Shtratnikova V.Y."/>
            <person name="Starodumova I.P."/>
            <person name="Tarlachkov S.V."/>
            <person name="Donova M.V."/>
        </authorList>
    </citation>
    <scope>NUCLEOTIDE SEQUENCE [LARGE SCALE GENOMIC DNA]</scope>
    <source>
        <strain evidence="2 3">VKM Ac-666</strain>
    </source>
</reference>
<keyword evidence="3" id="KW-1185">Reference proteome</keyword>
<protein>
    <submittedName>
        <fullName evidence="2">Uncharacterized protein</fullName>
    </submittedName>
</protein>
<feature type="region of interest" description="Disordered" evidence="1">
    <location>
        <begin position="30"/>
        <end position="98"/>
    </location>
</feature>
<name>A0A5M7CB30_SACHI</name>
<dbReference type="OrthoDB" id="3700244at2"/>
<organism evidence="2 3">
    <name type="scientific">Saccharopolyspora hirsuta</name>
    <dbReference type="NCBI Taxonomy" id="1837"/>
    <lineage>
        <taxon>Bacteria</taxon>
        <taxon>Bacillati</taxon>
        <taxon>Actinomycetota</taxon>
        <taxon>Actinomycetes</taxon>
        <taxon>Pseudonocardiales</taxon>
        <taxon>Pseudonocardiaceae</taxon>
        <taxon>Saccharopolyspora</taxon>
    </lineage>
</organism>
<accession>A0A5M7CB30</accession>
<sequence length="98" mass="11141">MPSTVVDITPEVGGIPARLPECGMMEVRHLRRSGAEPAGGLELNGDTGRDERERRRKLAEIFGDVLPETTSDDRPDRTPAEDDERWYRENRPPHHDPR</sequence>